<evidence type="ECO:0000256" key="7">
    <source>
        <dbReference type="ARBA" id="ARBA00024867"/>
    </source>
</evidence>
<sequence length="232" mass="27124">MTGHKNYKLLFIDDDTDFLQICRDFFKERGYTVTCLSDAKDVLRSVTSTAFDCIVLDVDLPEWDGFDVCTAIRAVSSVPIIFLSVYTEEEHRVRGLSIGGDDYVCKPCSFLELEARIRLRIQRRTEDFPPELLQFGPLKIDTGKREVWYGEQKGDFSRIEFEIIAFLARHPGRVFSYEQLHDRVWREPVNLGRHAIQARISEVRRKLHFLCPEKEYIETIRGQGYRFVSEES</sequence>
<dbReference type="Gene3D" id="3.40.50.2300">
    <property type="match status" value="1"/>
</dbReference>
<dbReference type="InterPro" id="IPR011006">
    <property type="entry name" value="CheY-like_superfamily"/>
</dbReference>
<dbReference type="Gene3D" id="1.10.10.10">
    <property type="entry name" value="Winged helix-like DNA-binding domain superfamily/Winged helix DNA-binding domain"/>
    <property type="match status" value="1"/>
</dbReference>
<dbReference type="InterPro" id="IPR001789">
    <property type="entry name" value="Sig_transdc_resp-reg_receiver"/>
</dbReference>
<dbReference type="PROSITE" id="PS50110">
    <property type="entry name" value="RESPONSE_REGULATORY"/>
    <property type="match status" value="1"/>
</dbReference>
<evidence type="ECO:0000313" key="12">
    <source>
        <dbReference type="EMBL" id="XCC61312.1"/>
    </source>
</evidence>
<evidence type="ECO:0000256" key="1">
    <source>
        <dbReference type="ARBA" id="ARBA00018672"/>
    </source>
</evidence>
<feature type="domain" description="Response regulatory" evidence="10">
    <location>
        <begin position="8"/>
        <end position="121"/>
    </location>
</feature>
<dbReference type="Gene3D" id="6.10.250.690">
    <property type="match status" value="1"/>
</dbReference>
<keyword evidence="4" id="KW-0805">Transcription regulation</keyword>
<keyword evidence="2 8" id="KW-0597">Phosphoprotein</keyword>
<organism evidence="12">
    <name type="scientific">Christensenella massiliensis</name>
    <dbReference type="NCBI Taxonomy" id="1805714"/>
    <lineage>
        <taxon>Bacteria</taxon>
        <taxon>Bacillati</taxon>
        <taxon>Bacillota</taxon>
        <taxon>Clostridia</taxon>
        <taxon>Christensenellales</taxon>
        <taxon>Christensenellaceae</taxon>
        <taxon>Christensenella</taxon>
    </lineage>
</organism>
<dbReference type="InterPro" id="IPR036388">
    <property type="entry name" value="WH-like_DNA-bd_sf"/>
</dbReference>
<evidence type="ECO:0000259" key="10">
    <source>
        <dbReference type="PROSITE" id="PS50110"/>
    </source>
</evidence>
<dbReference type="SUPFAM" id="SSF52172">
    <property type="entry name" value="CheY-like"/>
    <property type="match status" value="1"/>
</dbReference>
<comment type="function">
    <text evidence="7">May play the central regulatory role in sporulation. It may be an element of the effector pathway responsible for the activation of sporulation genes in response to nutritional stress. Spo0A may act in concert with spo0H (a sigma factor) to control the expression of some genes that are critical to the sporulation process.</text>
</comment>
<protein>
    <recommendedName>
        <fullName evidence="1">Stage 0 sporulation protein A homolog</fullName>
    </recommendedName>
</protein>
<evidence type="ECO:0000256" key="3">
    <source>
        <dbReference type="ARBA" id="ARBA00023012"/>
    </source>
</evidence>
<dbReference type="CDD" id="cd17574">
    <property type="entry name" value="REC_OmpR"/>
    <property type="match status" value="1"/>
</dbReference>
<dbReference type="RefSeq" id="WP_079546540.1">
    <property type="nucleotide sequence ID" value="NZ_CP117826.1"/>
</dbReference>
<dbReference type="SMART" id="SM00862">
    <property type="entry name" value="Trans_reg_C"/>
    <property type="match status" value="1"/>
</dbReference>
<evidence type="ECO:0000256" key="6">
    <source>
        <dbReference type="ARBA" id="ARBA00023163"/>
    </source>
</evidence>
<evidence type="ECO:0000259" key="11">
    <source>
        <dbReference type="PROSITE" id="PS51755"/>
    </source>
</evidence>
<dbReference type="PANTHER" id="PTHR48111:SF1">
    <property type="entry name" value="TWO-COMPONENT RESPONSE REGULATOR ORR33"/>
    <property type="match status" value="1"/>
</dbReference>
<feature type="DNA-binding region" description="OmpR/PhoB-type" evidence="9">
    <location>
        <begin position="130"/>
        <end position="229"/>
    </location>
</feature>
<dbReference type="GO" id="GO:0000156">
    <property type="term" value="F:phosphorelay response regulator activity"/>
    <property type="evidence" value="ECO:0007669"/>
    <property type="project" value="TreeGrafter"/>
</dbReference>
<keyword evidence="6" id="KW-0804">Transcription</keyword>
<evidence type="ECO:0000256" key="4">
    <source>
        <dbReference type="ARBA" id="ARBA00023015"/>
    </source>
</evidence>
<keyword evidence="3" id="KW-0902">Two-component regulatory system</keyword>
<accession>A0AAU8A666</accession>
<dbReference type="InterPro" id="IPR039420">
    <property type="entry name" value="WalR-like"/>
</dbReference>
<evidence type="ECO:0000256" key="2">
    <source>
        <dbReference type="ARBA" id="ARBA00022553"/>
    </source>
</evidence>
<dbReference type="Pfam" id="PF00486">
    <property type="entry name" value="Trans_reg_C"/>
    <property type="match status" value="1"/>
</dbReference>
<gene>
    <name evidence="12" type="ORF">PUP29_07150</name>
</gene>
<feature type="modified residue" description="4-aspartylphosphate" evidence="8">
    <location>
        <position position="57"/>
    </location>
</feature>
<dbReference type="Pfam" id="PF00072">
    <property type="entry name" value="Response_reg"/>
    <property type="match status" value="1"/>
</dbReference>
<dbReference type="GO" id="GO:0006355">
    <property type="term" value="P:regulation of DNA-templated transcription"/>
    <property type="evidence" value="ECO:0007669"/>
    <property type="project" value="InterPro"/>
</dbReference>
<feature type="domain" description="OmpR/PhoB-type" evidence="11">
    <location>
        <begin position="130"/>
        <end position="229"/>
    </location>
</feature>
<reference evidence="12" key="1">
    <citation type="submission" date="2023-02" db="EMBL/GenBank/DDBJ databases">
        <title>Gut commensal Christensenella minuta modulates host metabolism via a new class of secondary bile acids.</title>
        <authorList>
            <person name="Liu C."/>
        </authorList>
    </citation>
    <scope>NUCLEOTIDE SEQUENCE</scope>
    <source>
        <strain evidence="12">CA70</strain>
    </source>
</reference>
<dbReference type="InterPro" id="IPR001867">
    <property type="entry name" value="OmpR/PhoB-type_DNA-bd"/>
</dbReference>
<name>A0AAU8A666_9FIRM</name>
<evidence type="ECO:0000256" key="9">
    <source>
        <dbReference type="PROSITE-ProRule" id="PRU01091"/>
    </source>
</evidence>
<dbReference type="AlphaFoldDB" id="A0AAU8A666"/>
<keyword evidence="5 9" id="KW-0238">DNA-binding</keyword>
<dbReference type="GO" id="GO:0005829">
    <property type="term" value="C:cytosol"/>
    <property type="evidence" value="ECO:0007669"/>
    <property type="project" value="TreeGrafter"/>
</dbReference>
<dbReference type="GO" id="GO:0032993">
    <property type="term" value="C:protein-DNA complex"/>
    <property type="evidence" value="ECO:0007669"/>
    <property type="project" value="TreeGrafter"/>
</dbReference>
<dbReference type="GO" id="GO:0000976">
    <property type="term" value="F:transcription cis-regulatory region binding"/>
    <property type="evidence" value="ECO:0007669"/>
    <property type="project" value="TreeGrafter"/>
</dbReference>
<dbReference type="SMART" id="SM00448">
    <property type="entry name" value="REC"/>
    <property type="match status" value="1"/>
</dbReference>
<dbReference type="CDD" id="cd00383">
    <property type="entry name" value="trans_reg_C"/>
    <property type="match status" value="1"/>
</dbReference>
<dbReference type="PANTHER" id="PTHR48111">
    <property type="entry name" value="REGULATOR OF RPOS"/>
    <property type="match status" value="1"/>
</dbReference>
<dbReference type="PROSITE" id="PS51755">
    <property type="entry name" value="OMPR_PHOB"/>
    <property type="match status" value="1"/>
</dbReference>
<proteinExistence type="predicted"/>
<dbReference type="EMBL" id="CP117826">
    <property type="protein sequence ID" value="XCC61312.1"/>
    <property type="molecule type" value="Genomic_DNA"/>
</dbReference>
<evidence type="ECO:0000256" key="8">
    <source>
        <dbReference type="PROSITE-ProRule" id="PRU00169"/>
    </source>
</evidence>
<evidence type="ECO:0000256" key="5">
    <source>
        <dbReference type="ARBA" id="ARBA00023125"/>
    </source>
</evidence>